<dbReference type="InterPro" id="IPR001647">
    <property type="entry name" value="HTH_TetR"/>
</dbReference>
<dbReference type="SUPFAM" id="SSF46689">
    <property type="entry name" value="Homeodomain-like"/>
    <property type="match status" value="1"/>
</dbReference>
<organism evidence="6 7">
    <name type="scientific">Streptomyces rubellomurinus (strain ATCC 31215)</name>
    <dbReference type="NCBI Taxonomy" id="359131"/>
    <lineage>
        <taxon>Bacteria</taxon>
        <taxon>Bacillati</taxon>
        <taxon>Actinomycetota</taxon>
        <taxon>Actinomycetes</taxon>
        <taxon>Kitasatosporales</taxon>
        <taxon>Streptomycetaceae</taxon>
        <taxon>Streptomyces</taxon>
    </lineage>
</organism>
<dbReference type="RefSeq" id="WP_045700437.1">
    <property type="nucleotide sequence ID" value="NZ_JZKH01000058.1"/>
</dbReference>
<keyword evidence="3" id="KW-0804">Transcription</keyword>
<dbReference type="OrthoDB" id="3210322at2"/>
<sequence>MPAIRTARERAREELTREIKQEARRQLAASGAQQLSLRAVARELGMASSALYRYFASRDELLTALIIDAYTELGDAADQALAATEDGTPRERWRAVWHAARDWARANPHEYGLVFGTPIPGYAAPQATIEPAGRLPLALLGIVREAPLRATPTAPAPPGDLPGQLTALAAAMAPGLPPLALARAVSAWVQLIGLIGVELHGHLVGGFEPADDLFAWTAEQTAEAIGL</sequence>
<evidence type="ECO:0000256" key="2">
    <source>
        <dbReference type="ARBA" id="ARBA00023125"/>
    </source>
</evidence>
<dbReference type="GO" id="GO:0000976">
    <property type="term" value="F:transcription cis-regulatory region binding"/>
    <property type="evidence" value="ECO:0007669"/>
    <property type="project" value="TreeGrafter"/>
</dbReference>
<dbReference type="InterPro" id="IPR036271">
    <property type="entry name" value="Tet_transcr_reg_TetR-rel_C_sf"/>
</dbReference>
<evidence type="ECO:0000256" key="3">
    <source>
        <dbReference type="ARBA" id="ARBA00023163"/>
    </source>
</evidence>
<feature type="DNA-binding region" description="H-T-H motif" evidence="4">
    <location>
        <begin position="36"/>
        <end position="55"/>
    </location>
</feature>
<dbReference type="PANTHER" id="PTHR30055:SF243">
    <property type="entry name" value="HTH-TYPE TRANSCRIPTIONAL REGULATOR RV1816"/>
    <property type="match status" value="1"/>
</dbReference>
<evidence type="ECO:0000313" key="6">
    <source>
        <dbReference type="EMBL" id="KJS59832.1"/>
    </source>
</evidence>
<evidence type="ECO:0000256" key="1">
    <source>
        <dbReference type="ARBA" id="ARBA00023015"/>
    </source>
</evidence>
<dbReference type="PATRIC" id="fig|359131.3.peg.6037"/>
<reference evidence="6 7" key="1">
    <citation type="submission" date="2015-02" db="EMBL/GenBank/DDBJ databases">
        <authorList>
            <person name="Ju K.-S."/>
            <person name="Doroghazi J.R."/>
            <person name="Metcalf W."/>
        </authorList>
    </citation>
    <scope>NUCLEOTIDE SEQUENCE [LARGE SCALE GENOMIC DNA]</scope>
    <source>
        <strain evidence="6 7">ATCC 31215</strain>
    </source>
</reference>
<gene>
    <name evidence="6" type="ORF">VM95_25020</name>
</gene>
<proteinExistence type="predicted"/>
<accession>A0A0F2TDK7</accession>
<name>A0A0F2TDK7_STRR3</name>
<evidence type="ECO:0000256" key="4">
    <source>
        <dbReference type="PROSITE-ProRule" id="PRU00335"/>
    </source>
</evidence>
<evidence type="ECO:0000259" key="5">
    <source>
        <dbReference type="PROSITE" id="PS50977"/>
    </source>
</evidence>
<dbReference type="Pfam" id="PF13305">
    <property type="entry name" value="TetR_C_33"/>
    <property type="match status" value="1"/>
</dbReference>
<dbReference type="EMBL" id="JZKH01000058">
    <property type="protein sequence ID" value="KJS59832.1"/>
    <property type="molecule type" value="Genomic_DNA"/>
</dbReference>
<keyword evidence="2 4" id="KW-0238">DNA-binding</keyword>
<dbReference type="SUPFAM" id="SSF48498">
    <property type="entry name" value="Tetracyclin repressor-like, C-terminal domain"/>
    <property type="match status" value="1"/>
</dbReference>
<keyword evidence="7" id="KW-1185">Reference proteome</keyword>
<dbReference type="InterPro" id="IPR025996">
    <property type="entry name" value="MT1864/Rv1816-like_C"/>
</dbReference>
<feature type="domain" description="HTH tetR-type" evidence="5">
    <location>
        <begin position="13"/>
        <end position="73"/>
    </location>
</feature>
<protein>
    <submittedName>
        <fullName evidence="6">TetR family transcriptional regulator</fullName>
    </submittedName>
</protein>
<dbReference type="Proteomes" id="UP000033699">
    <property type="component" value="Unassembled WGS sequence"/>
</dbReference>
<evidence type="ECO:0000313" key="7">
    <source>
        <dbReference type="Proteomes" id="UP000033699"/>
    </source>
</evidence>
<dbReference type="PANTHER" id="PTHR30055">
    <property type="entry name" value="HTH-TYPE TRANSCRIPTIONAL REGULATOR RUTR"/>
    <property type="match status" value="1"/>
</dbReference>
<dbReference type="PROSITE" id="PS50977">
    <property type="entry name" value="HTH_TETR_2"/>
    <property type="match status" value="1"/>
</dbReference>
<dbReference type="InterPro" id="IPR009057">
    <property type="entry name" value="Homeodomain-like_sf"/>
</dbReference>
<dbReference type="Pfam" id="PF00440">
    <property type="entry name" value="TetR_N"/>
    <property type="match status" value="1"/>
</dbReference>
<dbReference type="AlphaFoldDB" id="A0A0F2TDK7"/>
<dbReference type="InterPro" id="IPR050109">
    <property type="entry name" value="HTH-type_TetR-like_transc_reg"/>
</dbReference>
<dbReference type="Gene3D" id="1.10.357.10">
    <property type="entry name" value="Tetracycline Repressor, domain 2"/>
    <property type="match status" value="1"/>
</dbReference>
<dbReference type="GO" id="GO:0003700">
    <property type="term" value="F:DNA-binding transcription factor activity"/>
    <property type="evidence" value="ECO:0007669"/>
    <property type="project" value="TreeGrafter"/>
</dbReference>
<keyword evidence="1" id="KW-0805">Transcription regulation</keyword>
<comment type="caution">
    <text evidence="6">The sequence shown here is derived from an EMBL/GenBank/DDBJ whole genome shotgun (WGS) entry which is preliminary data.</text>
</comment>